<proteinExistence type="predicted"/>
<gene>
    <name evidence="4" type="ORF">B0T10DRAFT_490633</name>
</gene>
<dbReference type="PANTHER" id="PTHR38793:SF3">
    <property type="entry name" value="SMODS AND SLOG-ASSOCIATING 2TM EFFECTOR DOMAIN-CONTAINING PROTEIN"/>
    <property type="match status" value="1"/>
</dbReference>
<evidence type="ECO:0000313" key="4">
    <source>
        <dbReference type="EMBL" id="KAH6887035.1"/>
    </source>
</evidence>
<keyword evidence="2" id="KW-1133">Transmembrane helix</keyword>
<evidence type="ECO:0000256" key="2">
    <source>
        <dbReference type="SAM" id="Phobius"/>
    </source>
</evidence>
<dbReference type="NCBIfam" id="NF033635">
    <property type="entry name" value="SLATT_fungal"/>
    <property type="match status" value="1"/>
</dbReference>
<feature type="region of interest" description="Disordered" evidence="1">
    <location>
        <begin position="222"/>
        <end position="273"/>
    </location>
</feature>
<keyword evidence="2" id="KW-0472">Membrane</keyword>
<keyword evidence="2" id="KW-0812">Transmembrane</keyword>
<accession>A0A9P8W0R3</accession>
<sequence>MSNQRSSRGLFQRMLLAHDREEQGFPRQDTTQNTINSNSVAESGTEKALTVATTDAAALVPPEDKLLVFRSLTGIDTVPALTTSGHAARTAPNVGIYTRVVLAEQKASLSYSRFSLLINFCLGLQVIVSAGITAIGAAKGSNKAITAFGAMNTIVAGILTYLKGSGLPDRFKFHKEEWRQVREHIEQREREFCLANCHLDVQEEIQLVEDMYQRVKVRLEGSHTPGFQNEGGGNGGRHGDRAQSTLSMPPPMRSPLKRPESMYPNTSTEKTKD</sequence>
<comment type="caution">
    <text evidence="4">The sequence shown here is derived from an EMBL/GenBank/DDBJ whole genome shotgun (WGS) entry which is preliminary data.</text>
</comment>
<dbReference type="InterPro" id="IPR041622">
    <property type="entry name" value="SLATT_fungi"/>
</dbReference>
<dbReference type="Pfam" id="PF18142">
    <property type="entry name" value="SLATT_fungal"/>
    <property type="match status" value="1"/>
</dbReference>
<dbReference type="EMBL" id="JAGPYM010000015">
    <property type="protein sequence ID" value="KAH6887035.1"/>
    <property type="molecule type" value="Genomic_DNA"/>
</dbReference>
<dbReference type="Proteomes" id="UP000777438">
    <property type="component" value="Unassembled WGS sequence"/>
</dbReference>
<evidence type="ECO:0000256" key="1">
    <source>
        <dbReference type="SAM" id="MobiDB-lite"/>
    </source>
</evidence>
<dbReference type="AlphaFoldDB" id="A0A9P8W0R3"/>
<organism evidence="4 5">
    <name type="scientific">Thelonectria olida</name>
    <dbReference type="NCBI Taxonomy" id="1576542"/>
    <lineage>
        <taxon>Eukaryota</taxon>
        <taxon>Fungi</taxon>
        <taxon>Dikarya</taxon>
        <taxon>Ascomycota</taxon>
        <taxon>Pezizomycotina</taxon>
        <taxon>Sordariomycetes</taxon>
        <taxon>Hypocreomycetidae</taxon>
        <taxon>Hypocreales</taxon>
        <taxon>Nectriaceae</taxon>
        <taxon>Thelonectria</taxon>
    </lineage>
</organism>
<keyword evidence="5" id="KW-1185">Reference proteome</keyword>
<dbReference type="OrthoDB" id="4472872at2759"/>
<feature type="compositionally biased region" description="Polar residues" evidence="1">
    <location>
        <begin position="263"/>
        <end position="273"/>
    </location>
</feature>
<feature type="domain" description="SMODS and SLOG-associating 2TM effector" evidence="3">
    <location>
        <begin position="99"/>
        <end position="216"/>
    </location>
</feature>
<protein>
    <recommendedName>
        <fullName evidence="3">SMODS and SLOG-associating 2TM effector domain-containing protein</fullName>
    </recommendedName>
</protein>
<reference evidence="4 5" key="1">
    <citation type="journal article" date="2021" name="Nat. Commun.">
        <title>Genetic determinants of endophytism in the Arabidopsis root mycobiome.</title>
        <authorList>
            <person name="Mesny F."/>
            <person name="Miyauchi S."/>
            <person name="Thiergart T."/>
            <person name="Pickel B."/>
            <person name="Atanasova L."/>
            <person name="Karlsson M."/>
            <person name="Huettel B."/>
            <person name="Barry K.W."/>
            <person name="Haridas S."/>
            <person name="Chen C."/>
            <person name="Bauer D."/>
            <person name="Andreopoulos W."/>
            <person name="Pangilinan J."/>
            <person name="LaButti K."/>
            <person name="Riley R."/>
            <person name="Lipzen A."/>
            <person name="Clum A."/>
            <person name="Drula E."/>
            <person name="Henrissat B."/>
            <person name="Kohler A."/>
            <person name="Grigoriev I.V."/>
            <person name="Martin F.M."/>
            <person name="Hacquard S."/>
        </authorList>
    </citation>
    <scope>NUCLEOTIDE SEQUENCE [LARGE SCALE GENOMIC DNA]</scope>
    <source>
        <strain evidence="4 5">MPI-CAGE-CH-0241</strain>
    </source>
</reference>
<evidence type="ECO:0000313" key="5">
    <source>
        <dbReference type="Proteomes" id="UP000777438"/>
    </source>
</evidence>
<name>A0A9P8W0R3_9HYPO</name>
<evidence type="ECO:0000259" key="3">
    <source>
        <dbReference type="Pfam" id="PF18142"/>
    </source>
</evidence>
<dbReference type="PANTHER" id="PTHR38793">
    <property type="entry name" value="SLATT_FUNGAL DOMAIN-CONTAINING PROTEIN-RELATED"/>
    <property type="match status" value="1"/>
</dbReference>
<feature type="transmembrane region" description="Helical" evidence="2">
    <location>
        <begin position="144"/>
        <end position="162"/>
    </location>
</feature>
<feature type="transmembrane region" description="Helical" evidence="2">
    <location>
        <begin position="116"/>
        <end position="138"/>
    </location>
</feature>